<evidence type="ECO:0000256" key="1">
    <source>
        <dbReference type="ARBA" id="ARBA00004138"/>
    </source>
</evidence>
<evidence type="ECO:0000313" key="9">
    <source>
        <dbReference type="EMBL" id="CAF1375873.1"/>
    </source>
</evidence>
<dbReference type="EMBL" id="CAJOBA010046066">
    <property type="protein sequence ID" value="CAF4184741.1"/>
    <property type="molecule type" value="Genomic_DNA"/>
</dbReference>
<evidence type="ECO:0000256" key="2">
    <source>
        <dbReference type="ARBA" id="ARBA00023054"/>
    </source>
</evidence>
<sequence>LERPYRPNKNIVTQNRENENIRLTLDKQNRSAKRELNKIEFEQLSSGKAFHAEVRREVQRRLNGVSHQLEERRERLRELLSCEEAQYMQEAAASKETLPQRISKMRQKAKKIREEKENEHQRIVQEKLDQRFRRDCAELRELQSKGLNNELGNEHLWQMKEKIDRQKDKKAEDDFFTQLWYKDIATKKNREERDEEQARFKSQSMSNILQQQLKAAEAEKNEMKAKRKEHSEAAWTLYRQQKEEKITEHQEKMRKQEEQRKVLDAVMRTKQKVQERKAKEELALEQKLIEETNQVAKSDEDQKLKRMSELREEGQRYREYLEQRKLDEKMKEIELEKVLHQELEKQHAKRLESIKVERGKRELLLKQVIEGRQQQLTEKIRRKAEEKDDFNWEKENMKNVVEQVKQEEAERLTKNRMKQITYRQNLLGQLDYGKRRQEEEVHENQREYMECMQAEVAYQEKLTYELEHAGISHQHPVRKWYSAKTGTAYRPDKPSMDNRSKDDLCYPSKPVELVLPTKLLPVPIVYH</sequence>
<reference evidence="10" key="1">
    <citation type="submission" date="2021-02" db="EMBL/GenBank/DDBJ databases">
        <authorList>
            <person name="Nowell W R."/>
        </authorList>
    </citation>
    <scope>NUCLEOTIDE SEQUENCE</scope>
</reference>
<evidence type="ECO:0000256" key="4">
    <source>
        <dbReference type="ARBA" id="ARBA00023273"/>
    </source>
</evidence>
<feature type="coiled-coil region" evidence="7">
    <location>
        <begin position="206"/>
        <end position="290"/>
    </location>
</feature>
<feature type="non-terminal residue" evidence="10">
    <location>
        <position position="527"/>
    </location>
</feature>
<evidence type="ECO:0000256" key="5">
    <source>
        <dbReference type="ARBA" id="ARBA00033747"/>
    </source>
</evidence>
<evidence type="ECO:0000313" key="11">
    <source>
        <dbReference type="Proteomes" id="UP000682733"/>
    </source>
</evidence>
<dbReference type="Pfam" id="PF13868">
    <property type="entry name" value="TPH"/>
    <property type="match status" value="1"/>
</dbReference>
<evidence type="ECO:0000256" key="6">
    <source>
        <dbReference type="ARBA" id="ARBA00033773"/>
    </source>
</evidence>
<dbReference type="InterPro" id="IPR043597">
    <property type="entry name" value="TPH_dom"/>
</dbReference>
<organism evidence="10 11">
    <name type="scientific">Didymodactylos carnosus</name>
    <dbReference type="NCBI Taxonomy" id="1234261"/>
    <lineage>
        <taxon>Eukaryota</taxon>
        <taxon>Metazoa</taxon>
        <taxon>Spiralia</taxon>
        <taxon>Gnathifera</taxon>
        <taxon>Rotifera</taxon>
        <taxon>Eurotatoria</taxon>
        <taxon>Bdelloidea</taxon>
        <taxon>Philodinida</taxon>
        <taxon>Philodinidae</taxon>
        <taxon>Didymodactylos</taxon>
    </lineage>
</organism>
<dbReference type="Proteomes" id="UP000677228">
    <property type="component" value="Unassembled WGS sequence"/>
</dbReference>
<evidence type="ECO:0000256" key="3">
    <source>
        <dbReference type="ARBA" id="ARBA00023069"/>
    </source>
</evidence>
<dbReference type="EMBL" id="CAJNOK010024382">
    <property type="protein sequence ID" value="CAF1375873.1"/>
    <property type="molecule type" value="Genomic_DNA"/>
</dbReference>
<feature type="domain" description="Trichohyalin-plectin-homology" evidence="8">
    <location>
        <begin position="133"/>
        <end position="463"/>
    </location>
</feature>
<dbReference type="AlphaFoldDB" id="A0A8S2RS50"/>
<feature type="coiled-coil region" evidence="7">
    <location>
        <begin position="66"/>
        <end position="126"/>
    </location>
</feature>
<dbReference type="InterPro" id="IPR043596">
    <property type="entry name" value="CFAP53/TCHP"/>
</dbReference>
<evidence type="ECO:0000313" key="10">
    <source>
        <dbReference type="EMBL" id="CAF4184741.1"/>
    </source>
</evidence>
<protein>
    <recommendedName>
        <fullName evidence="6">Cilia- and flagella-associated protein 53</fullName>
    </recommendedName>
</protein>
<dbReference type="Proteomes" id="UP000682733">
    <property type="component" value="Unassembled WGS sequence"/>
</dbReference>
<evidence type="ECO:0000259" key="8">
    <source>
        <dbReference type="Pfam" id="PF13868"/>
    </source>
</evidence>
<dbReference type="PANTHER" id="PTHR31183">
    <property type="entry name" value="TRICHOPLEIN KERATIN FILAMENT-BINDING PROTEIN FAMILY MEMBER"/>
    <property type="match status" value="1"/>
</dbReference>
<dbReference type="GO" id="GO:0005929">
    <property type="term" value="C:cilium"/>
    <property type="evidence" value="ECO:0007669"/>
    <property type="project" value="UniProtKB-SubCell"/>
</dbReference>
<keyword evidence="3" id="KW-0969">Cilium</keyword>
<comment type="similarity">
    <text evidence="5">Belongs to the CFAP53 family.</text>
</comment>
<gene>
    <name evidence="9" type="ORF">OVA965_LOCUS31886</name>
    <name evidence="10" type="ORF">TMI583_LOCUS32733</name>
</gene>
<comment type="subcellular location">
    <subcellularLocation>
        <location evidence="1">Cell projection</location>
        <location evidence="1">Cilium</location>
    </subcellularLocation>
</comment>
<keyword evidence="4" id="KW-0966">Cell projection</keyword>
<comment type="caution">
    <text evidence="10">The sequence shown here is derived from an EMBL/GenBank/DDBJ whole genome shotgun (WGS) entry which is preliminary data.</text>
</comment>
<accession>A0A8S2RS50</accession>
<name>A0A8S2RS50_9BILA</name>
<dbReference type="PANTHER" id="PTHR31183:SF1">
    <property type="entry name" value="CILIA- AND FLAGELLA-ASSOCIATED PROTEIN 53"/>
    <property type="match status" value="1"/>
</dbReference>
<keyword evidence="2 7" id="KW-0175">Coiled coil</keyword>
<evidence type="ECO:0000256" key="7">
    <source>
        <dbReference type="SAM" id="Coils"/>
    </source>
</evidence>
<proteinExistence type="inferred from homology"/>